<reference evidence="3" key="1">
    <citation type="submission" date="2022-11" db="EMBL/GenBank/DDBJ databases">
        <title>Chromosomal genome sequence assembly and mating type (MAT) locus characterization of the leprose asexual lichenized fungus Lepraria neglecta (Nyl.) Erichsen.</title>
        <authorList>
            <person name="Allen J.L."/>
            <person name="Pfeffer B."/>
        </authorList>
    </citation>
    <scope>NUCLEOTIDE SEQUENCE</scope>
    <source>
        <strain evidence="3">Allen 5258</strain>
    </source>
</reference>
<feature type="compositionally biased region" description="Acidic residues" evidence="1">
    <location>
        <begin position="85"/>
        <end position="98"/>
    </location>
</feature>
<dbReference type="EMBL" id="JASNWA010000007">
    <property type="protein sequence ID" value="KAK3172632.1"/>
    <property type="molecule type" value="Genomic_DNA"/>
</dbReference>
<name>A0AAE0DJS9_9LECA</name>
<dbReference type="Gene3D" id="3.40.50.150">
    <property type="entry name" value="Vaccinia Virus protein VP39"/>
    <property type="match status" value="1"/>
</dbReference>
<feature type="compositionally biased region" description="Polar residues" evidence="1">
    <location>
        <begin position="103"/>
        <end position="122"/>
    </location>
</feature>
<protein>
    <recommendedName>
        <fullName evidence="2">Methyltransferase type 11 domain-containing protein</fullName>
    </recommendedName>
</protein>
<organism evidence="3 4">
    <name type="scientific">Lepraria neglecta</name>
    <dbReference type="NCBI Taxonomy" id="209136"/>
    <lineage>
        <taxon>Eukaryota</taxon>
        <taxon>Fungi</taxon>
        <taxon>Dikarya</taxon>
        <taxon>Ascomycota</taxon>
        <taxon>Pezizomycotina</taxon>
        <taxon>Lecanoromycetes</taxon>
        <taxon>OSLEUM clade</taxon>
        <taxon>Lecanoromycetidae</taxon>
        <taxon>Lecanorales</taxon>
        <taxon>Lecanorineae</taxon>
        <taxon>Stereocaulaceae</taxon>
        <taxon>Lepraria</taxon>
    </lineage>
</organism>
<comment type="caution">
    <text evidence="3">The sequence shown here is derived from an EMBL/GenBank/DDBJ whole genome shotgun (WGS) entry which is preliminary data.</text>
</comment>
<feature type="compositionally biased region" description="Acidic residues" evidence="1">
    <location>
        <begin position="28"/>
        <end position="43"/>
    </location>
</feature>
<feature type="compositionally biased region" description="Low complexity" evidence="1">
    <location>
        <begin position="62"/>
        <end position="77"/>
    </location>
</feature>
<dbReference type="InterPro" id="IPR013216">
    <property type="entry name" value="Methyltransf_11"/>
</dbReference>
<feature type="compositionally biased region" description="Polar residues" evidence="1">
    <location>
        <begin position="170"/>
        <end position="196"/>
    </location>
</feature>
<gene>
    <name evidence="3" type="ORF">OEA41_005956</name>
</gene>
<evidence type="ECO:0000313" key="4">
    <source>
        <dbReference type="Proteomes" id="UP001276659"/>
    </source>
</evidence>
<dbReference type="PROSITE" id="PS50890">
    <property type="entry name" value="PUA"/>
    <property type="match status" value="1"/>
</dbReference>
<keyword evidence="4" id="KW-1185">Reference proteome</keyword>
<accession>A0AAE0DJS9</accession>
<feature type="domain" description="Methyltransferase type 11" evidence="2">
    <location>
        <begin position="697"/>
        <end position="782"/>
    </location>
</feature>
<proteinExistence type="predicted"/>
<evidence type="ECO:0000313" key="3">
    <source>
        <dbReference type="EMBL" id="KAK3172632.1"/>
    </source>
</evidence>
<dbReference type="SUPFAM" id="SSF53335">
    <property type="entry name" value="S-adenosyl-L-methionine-dependent methyltransferases"/>
    <property type="match status" value="1"/>
</dbReference>
<dbReference type="InterPro" id="IPR029063">
    <property type="entry name" value="SAM-dependent_MTases_sf"/>
</dbReference>
<dbReference type="Proteomes" id="UP001276659">
    <property type="component" value="Unassembled WGS sequence"/>
</dbReference>
<evidence type="ECO:0000256" key="1">
    <source>
        <dbReference type="SAM" id="MobiDB-lite"/>
    </source>
</evidence>
<dbReference type="GO" id="GO:0008757">
    <property type="term" value="F:S-adenosylmethionine-dependent methyltransferase activity"/>
    <property type="evidence" value="ECO:0007669"/>
    <property type="project" value="InterPro"/>
</dbReference>
<feature type="region of interest" description="Disordered" evidence="1">
    <location>
        <begin position="28"/>
        <end position="201"/>
    </location>
</feature>
<evidence type="ECO:0000259" key="2">
    <source>
        <dbReference type="Pfam" id="PF08241"/>
    </source>
</evidence>
<dbReference type="AlphaFoldDB" id="A0AAE0DJS9"/>
<feature type="region of interest" description="Disordered" evidence="1">
    <location>
        <begin position="316"/>
        <end position="338"/>
    </location>
</feature>
<dbReference type="Pfam" id="PF08241">
    <property type="entry name" value="Methyltransf_11"/>
    <property type="match status" value="1"/>
</dbReference>
<sequence>MDHGFLLPATTYEMPPRLARKHVLNTIIEDENSEKEDCSEDEGEMSRRGRPQSLQPPRSIESTSPVPSLTSSVSSYYKSRRGSGDFDEMYDVSDEDSDIAPSVMTSTSTRSATSIGSPQSQKKQNKYPSLVIPSPRCWPTIQKVNTLSPPRPPKIPLSPAALSMLGHDLPTSSNPPSLTGSLNSGPRASSMTSSPVTPDMLSKNGDVWDREGAKQGRKAQRPELSVRIEDGSNWQHDVGFSAEDNVSVRDFAIEVDRDYSDNSPILGSEAGDSEVGVQLPPAALDTLRHLSLEIPAQPKFASPTNSEKEMEEVQWDIPTPPRRPSSADFTPTSQHSDYSISQISIPSPGGFFSSLGGNARHTWCINGPGPMSAVPPSSTTAEQFYNCPWNRDPTATVEQIVEVDDTTDTEGPPTARQMPFPSAENTQVSANVVDDVPPMEEHDEGYELAIQEMAEKSLDRTSVWLAAQTSYMSALKDTYPANEVGLGTDRQLEGRSSHVRNDSLGSPMKKAVGFLESELAKREQSGIKVPGEGESIYYHAFQHIQSEEKRIDAFRHARTRSDSIQAMRISLPHEHLAQLQGHFAITPADRPNTHRPISMFPGKDSDRSEETAEQKVIARVDRERQALEQIQTGMWVIEAAKYLSGGRLLNSPAATNSLKTAPLLSEIENGKVKNPPRVLDLGGQSSGDWAWHCSKEYQFARVYTASTERQQIESNIRGPRNHRPTVVESLWQLPYPDKYFNIISARSLFSFLKTEKPLGQSLDEYDLCLKECMRCLKPGGYLEFFVMDSEIVNAGSRGSAVSVEFGFNLKTRGYDPAPTKSWLGRVRRAGFDDIKRAWTFLPMGTHTKEQHQLPETPPPDVSTFGSGTQKIEAVQGPVGSTADVASMSGLVGSWAWEQWMLRLQLEMGKEQLLEGVGAVLEEGKFTGAGWRCLSGWARKPLEGEGEM</sequence>
<feature type="compositionally biased region" description="Polar residues" evidence="1">
    <location>
        <begin position="327"/>
        <end position="338"/>
    </location>
</feature>